<dbReference type="VEuPathDB" id="FungiDB:LCOR_04764.1"/>
<dbReference type="AlphaFoldDB" id="A0A068RWP3"/>
<dbReference type="OrthoDB" id="2290419at2759"/>
<dbReference type="EMBL" id="CBTN010000017">
    <property type="protein sequence ID" value="CDH53411.1"/>
    <property type="molecule type" value="Genomic_DNA"/>
</dbReference>
<protein>
    <submittedName>
        <fullName evidence="1">Uncharacterized protein</fullName>
    </submittedName>
</protein>
<comment type="caution">
    <text evidence="1">The sequence shown here is derived from an EMBL/GenBank/DDBJ whole genome shotgun (WGS) entry which is preliminary data.</text>
</comment>
<keyword evidence="2" id="KW-1185">Reference proteome</keyword>
<sequence>MKALGQKPAIYLPAFNLANYQHSVLQRDTMYTPPRDCKWIKPLSLYGYVPKDLREKLSAAYHDLKSHNHQSDLDSNSLTSLPLSSPLPMIAVVKRKVEEIFDRLSHDDTMGPFERKIMTNGLSSIADFSDKGILSQQALFSADE</sequence>
<evidence type="ECO:0000313" key="1">
    <source>
        <dbReference type="EMBL" id="CDH53411.1"/>
    </source>
</evidence>
<gene>
    <name evidence="1" type="ORF">LCOR_04764.1</name>
</gene>
<proteinExistence type="predicted"/>
<evidence type="ECO:0000313" key="2">
    <source>
        <dbReference type="Proteomes" id="UP000027586"/>
    </source>
</evidence>
<dbReference type="Proteomes" id="UP000027586">
    <property type="component" value="Unassembled WGS sequence"/>
</dbReference>
<accession>A0A068RWP3</accession>
<organism evidence="1 2">
    <name type="scientific">Lichtheimia corymbifera JMRC:FSU:9682</name>
    <dbReference type="NCBI Taxonomy" id="1263082"/>
    <lineage>
        <taxon>Eukaryota</taxon>
        <taxon>Fungi</taxon>
        <taxon>Fungi incertae sedis</taxon>
        <taxon>Mucoromycota</taxon>
        <taxon>Mucoromycotina</taxon>
        <taxon>Mucoromycetes</taxon>
        <taxon>Mucorales</taxon>
        <taxon>Lichtheimiaceae</taxon>
        <taxon>Lichtheimia</taxon>
    </lineage>
</organism>
<name>A0A068RWP3_9FUNG</name>
<reference evidence="1" key="1">
    <citation type="submission" date="2013-08" db="EMBL/GenBank/DDBJ databases">
        <title>Gene expansion shapes genome architecture in the human pathogen Lichtheimia corymbifera: an evolutionary genomics analysis in the ancient terrestrial Mucorales (Mucoromycotina).</title>
        <authorList>
            <person name="Schwartze V.U."/>
            <person name="Winter S."/>
            <person name="Shelest E."/>
            <person name="Marcet-Houben M."/>
            <person name="Horn F."/>
            <person name="Wehner S."/>
            <person name="Hoffmann K."/>
            <person name="Riege K."/>
            <person name="Sammeth M."/>
            <person name="Nowrousian M."/>
            <person name="Valiante V."/>
            <person name="Linde J."/>
            <person name="Jacobsen I.D."/>
            <person name="Marz M."/>
            <person name="Brakhage A.A."/>
            <person name="Gabaldon T."/>
            <person name="Bocker S."/>
            <person name="Voigt K."/>
        </authorList>
    </citation>
    <scope>NUCLEOTIDE SEQUENCE [LARGE SCALE GENOMIC DNA]</scope>
    <source>
        <strain evidence="1">FSU 9682</strain>
    </source>
</reference>